<feature type="compositionally biased region" description="Low complexity" evidence="1">
    <location>
        <begin position="778"/>
        <end position="788"/>
    </location>
</feature>
<evidence type="ECO:0000256" key="1">
    <source>
        <dbReference type="SAM" id="MobiDB-lite"/>
    </source>
</evidence>
<reference evidence="2" key="1">
    <citation type="submission" date="2022-10" db="EMBL/GenBank/DDBJ databases">
        <authorList>
            <person name="Chen Y."/>
            <person name="Dougan E. K."/>
            <person name="Chan C."/>
            <person name="Rhodes N."/>
            <person name="Thang M."/>
        </authorList>
    </citation>
    <scope>NUCLEOTIDE SEQUENCE</scope>
</reference>
<feature type="region of interest" description="Disordered" evidence="1">
    <location>
        <begin position="952"/>
        <end position="1008"/>
    </location>
</feature>
<dbReference type="EMBL" id="CAMXCT030005646">
    <property type="protein sequence ID" value="CAL4800233.1"/>
    <property type="molecule type" value="Genomic_DNA"/>
</dbReference>
<evidence type="ECO:0000313" key="2">
    <source>
        <dbReference type="EMBL" id="CAI4012921.1"/>
    </source>
</evidence>
<feature type="compositionally biased region" description="Basic and acidic residues" evidence="1">
    <location>
        <begin position="33"/>
        <end position="49"/>
    </location>
</feature>
<feature type="compositionally biased region" description="Low complexity" evidence="1">
    <location>
        <begin position="696"/>
        <end position="707"/>
    </location>
</feature>
<feature type="region of interest" description="Disordered" evidence="1">
    <location>
        <begin position="674"/>
        <end position="792"/>
    </location>
</feature>
<sequence>MSSKLLAEEKELVKLVYFGEVRSHEGIRLWRRAQERQRSPRPRSRERPLEQTGSAAATVGTGLDESALSRVLDSLNEAYRRLTRPDQVGRAWTSERWAMLSQVLAKLRTLANIAKWNLASPAQILSSDPKALAETGVEDTTLAGQAVDSAEALVDARVLRIAVRLVQQVDSVARNGNGKGGCSGATHAAAWVSPEVVSLAGMVLTHLRSITLVLEQSERTDLEALEKVYSGLASGLSSLRRRLGKEVRRLGYGSSTRLGNHETWETRDPLQDAAKAASSLGVSVSQSHQGWASVKEKFAVHARSEEEKIALKADSFARLHQATLLSCISSFAELGTGDDKGLEEHTPQRVQRLLDSILHDAEKATWSEPEPDDGESLAPWHVEFTSNQLRAMQDAVQSGIPKVAGAQTLMQDTLNGYAQLSSALGLSYTVEKALRANPAKIREHEALVELVLQLQEAWRDSGALLTESRQADLVALERTRTRHSRLVVRAYRIGGEEMATMVLARLLLVDEMLLPPAKRRLTGEMPFTMDKPYRICQAVISGLEQAGRVNARRRRRWLRCPHANMRVVLAGEVWRQLMERHLNTEAAFDPLNACMDLPLSLREFRIAASFLEVNLAERVAGLLYEVCADMTGSNGEATLYSLQKVLARFGARGCGQWGKAAELAAYQLKHAPLAPPRTSLPVEEATPGKPQANPGRRMSSSMVSSQVAELASELKGDQASAPSKLAAPEAGRRSSSGRRMSSSMAASQVADLASELKSEAAAPSRLATPEAGRRGSSGRRMSSSMAASQVAELAQELKVEEKPELTKVPTTASTVSHHGPAAQPAPLTPMVCPRCLKGDLPTFPYVSVGELTRSHVTAAAPMVSPPATAATAATTSDLHSSCASASDSFEGELSPDDPQVAQELGEDIILSWATGVLTDGIVLCKDERGDYFRWLARIVLYDMLDEDVLQERAKSREESRPTSKANKGGKRTSFVMAMSATATANSDEKRPSVSENTSRPPEASRPATSVSLASLISNITDSTHKAQVTQKKQADQLQQMKEAERDWSIPIPDVYLARMRVDLGVKSADHDASITAALRNVVGEEATARRRSIANNMLLAYGRGAELQQQKRAEREVEMIQRLQSLVQESEVQALKKELAAASQAIPTSSTLLVGGSAQLAQRILVPRVRAPVVRHEQDEQANLKQALAEMRKDGV</sequence>
<feature type="compositionally biased region" description="Basic and acidic residues" evidence="1">
    <location>
        <begin position="952"/>
        <end position="961"/>
    </location>
</feature>
<keyword evidence="4" id="KW-1185">Reference proteome</keyword>
<proteinExistence type="predicted"/>
<gene>
    <name evidence="2" type="ORF">C1SCF055_LOCUS37942</name>
</gene>
<protein>
    <submittedName>
        <fullName evidence="3">Tubulin alpha chain</fullName>
    </submittedName>
</protein>
<evidence type="ECO:0000313" key="4">
    <source>
        <dbReference type="Proteomes" id="UP001152797"/>
    </source>
</evidence>
<dbReference type="AlphaFoldDB" id="A0A9P1DMM2"/>
<organism evidence="2">
    <name type="scientific">Cladocopium goreaui</name>
    <dbReference type="NCBI Taxonomy" id="2562237"/>
    <lineage>
        <taxon>Eukaryota</taxon>
        <taxon>Sar</taxon>
        <taxon>Alveolata</taxon>
        <taxon>Dinophyceae</taxon>
        <taxon>Suessiales</taxon>
        <taxon>Symbiodiniaceae</taxon>
        <taxon>Cladocopium</taxon>
    </lineage>
</organism>
<dbReference type="EMBL" id="CAMXCT020005646">
    <property type="protein sequence ID" value="CAL1166296.1"/>
    <property type="molecule type" value="Genomic_DNA"/>
</dbReference>
<feature type="region of interest" description="Disordered" evidence="1">
    <location>
        <begin position="33"/>
        <end position="58"/>
    </location>
</feature>
<dbReference type="Proteomes" id="UP001152797">
    <property type="component" value="Unassembled WGS sequence"/>
</dbReference>
<accession>A0A9P1DMM2</accession>
<name>A0A9P1DMM2_9DINO</name>
<evidence type="ECO:0000313" key="3">
    <source>
        <dbReference type="EMBL" id="CAL4800233.1"/>
    </source>
</evidence>
<feature type="compositionally biased region" description="Low complexity" evidence="1">
    <location>
        <begin position="733"/>
        <end position="747"/>
    </location>
</feature>
<dbReference type="OrthoDB" id="466939at2759"/>
<reference evidence="3 4" key="2">
    <citation type="submission" date="2024-05" db="EMBL/GenBank/DDBJ databases">
        <authorList>
            <person name="Chen Y."/>
            <person name="Shah S."/>
            <person name="Dougan E. K."/>
            <person name="Thang M."/>
            <person name="Chan C."/>
        </authorList>
    </citation>
    <scope>NUCLEOTIDE SEQUENCE [LARGE SCALE GENOMIC DNA]</scope>
</reference>
<comment type="caution">
    <text evidence="2">The sequence shown here is derived from an EMBL/GenBank/DDBJ whole genome shotgun (WGS) entry which is preliminary data.</text>
</comment>
<dbReference type="EMBL" id="CAMXCT010005646">
    <property type="protein sequence ID" value="CAI4012921.1"/>
    <property type="molecule type" value="Genomic_DNA"/>
</dbReference>